<evidence type="ECO:0000256" key="5">
    <source>
        <dbReference type="ARBA" id="ARBA00022989"/>
    </source>
</evidence>
<protein>
    <submittedName>
        <fullName evidence="11">Uncharacterized protein involved in exopolysaccharide biosynthesis</fullName>
    </submittedName>
</protein>
<proteinExistence type="inferred from homology"/>
<dbReference type="InterPro" id="IPR003856">
    <property type="entry name" value="LPS_length_determ_N"/>
</dbReference>
<dbReference type="PANTHER" id="PTHR32309:SF13">
    <property type="entry name" value="FERRIC ENTEROBACTIN TRANSPORT PROTEIN FEPE"/>
    <property type="match status" value="1"/>
</dbReference>
<evidence type="ECO:0000313" key="11">
    <source>
        <dbReference type="EMBL" id="SDP58795.1"/>
    </source>
</evidence>
<evidence type="ECO:0000256" key="4">
    <source>
        <dbReference type="ARBA" id="ARBA00022692"/>
    </source>
</evidence>
<evidence type="ECO:0000256" key="3">
    <source>
        <dbReference type="ARBA" id="ARBA00022475"/>
    </source>
</evidence>
<dbReference type="OrthoDB" id="1632059at2"/>
<comment type="subcellular location">
    <subcellularLocation>
        <location evidence="1">Cell membrane</location>
        <topology evidence="1">Multi-pass membrane protein</topology>
    </subcellularLocation>
</comment>
<accession>A0A1H0TYF9</accession>
<name>A0A1H0TYF9_SELRU</name>
<evidence type="ECO:0000256" key="1">
    <source>
        <dbReference type="ARBA" id="ARBA00004651"/>
    </source>
</evidence>
<keyword evidence="7" id="KW-0175">Coiled coil</keyword>
<feature type="transmembrane region" description="Helical" evidence="8">
    <location>
        <begin position="422"/>
        <end position="440"/>
    </location>
</feature>
<dbReference type="Proteomes" id="UP000182412">
    <property type="component" value="Unassembled WGS sequence"/>
</dbReference>
<gene>
    <name evidence="11" type="ORF">SAMN05216366_1273</name>
</gene>
<feature type="domain" description="Polysaccharide chain length determinant N-terminal" evidence="9">
    <location>
        <begin position="5"/>
        <end position="100"/>
    </location>
</feature>
<dbReference type="PANTHER" id="PTHR32309">
    <property type="entry name" value="TYROSINE-PROTEIN KINASE"/>
    <property type="match status" value="1"/>
</dbReference>
<feature type="transmembrane region" description="Helical" evidence="8">
    <location>
        <begin position="21"/>
        <end position="41"/>
    </location>
</feature>
<evidence type="ECO:0000259" key="9">
    <source>
        <dbReference type="Pfam" id="PF02706"/>
    </source>
</evidence>
<sequence length="447" mass="49946">MEKEEQIDIGKIWQIMKDRKKVCSAIIGGCTAISLLVAIVWPPTYESTTTVQTRVTGVGVSGAAAAAAALGLGSSMSSPTLSYVELMKSSTVLQPIIDELEWDEDEKEFLTPENFAKKNLKIENTKQTNLIKVTAKGKTPEEAQMISQHVVDNFLVLMTKMNKETQSLLVQFLDERIQDAKKEAEDARQKFATYQQEHKVYSPDEQAKAAVAKMTAFDDAIAKMEVQQKANQAKAEGIAGKLGDIKASSLQFNINDNENILGLRNKIVGKQLEIVTLRQQYTDENPAVVKAQEQLKQLQQSLDSEVNTIVASKYTTLNPTQAGLIQEQIGAQVAISVAKASEEAIAKRRDDEEKKLQNFPQDVLEYMNLQRDTAIKEGIYTDLVKRFEQNKIQQAMDSMDIQVVDPANLPFKEQPVWPKKKIIVLFGFVLGIMSSILYSIRMVKNRE</sequence>
<evidence type="ECO:0000256" key="2">
    <source>
        <dbReference type="ARBA" id="ARBA00006683"/>
    </source>
</evidence>
<keyword evidence="4 8" id="KW-0812">Transmembrane</keyword>
<dbReference type="InterPro" id="IPR032807">
    <property type="entry name" value="GNVR"/>
</dbReference>
<evidence type="ECO:0000256" key="8">
    <source>
        <dbReference type="SAM" id="Phobius"/>
    </source>
</evidence>
<keyword evidence="6 8" id="KW-0472">Membrane</keyword>
<comment type="similarity">
    <text evidence="2">Belongs to the CpsC/CapA family.</text>
</comment>
<organism evidence="11 12">
    <name type="scientific">Selenomonas ruminantium</name>
    <dbReference type="NCBI Taxonomy" id="971"/>
    <lineage>
        <taxon>Bacteria</taxon>
        <taxon>Bacillati</taxon>
        <taxon>Bacillota</taxon>
        <taxon>Negativicutes</taxon>
        <taxon>Selenomonadales</taxon>
        <taxon>Selenomonadaceae</taxon>
        <taxon>Selenomonas</taxon>
    </lineage>
</organism>
<dbReference type="AlphaFoldDB" id="A0A1H0TYF9"/>
<keyword evidence="5 8" id="KW-1133">Transmembrane helix</keyword>
<dbReference type="RefSeq" id="WP_074572991.1">
    <property type="nucleotide sequence ID" value="NZ_FNJQ01000027.1"/>
</dbReference>
<evidence type="ECO:0000313" key="12">
    <source>
        <dbReference type="Proteomes" id="UP000182412"/>
    </source>
</evidence>
<feature type="domain" description="Tyrosine-protein kinase G-rich" evidence="10">
    <location>
        <begin position="365"/>
        <end position="439"/>
    </location>
</feature>
<reference evidence="11 12" key="1">
    <citation type="submission" date="2016-10" db="EMBL/GenBank/DDBJ databases">
        <authorList>
            <person name="de Groot N.N."/>
        </authorList>
    </citation>
    <scope>NUCLEOTIDE SEQUENCE [LARGE SCALE GENOMIC DNA]</scope>
    <source>
        <strain evidence="11 12">S137</strain>
    </source>
</reference>
<evidence type="ECO:0000256" key="7">
    <source>
        <dbReference type="SAM" id="Coils"/>
    </source>
</evidence>
<dbReference type="GO" id="GO:0005886">
    <property type="term" value="C:plasma membrane"/>
    <property type="evidence" value="ECO:0007669"/>
    <property type="project" value="UniProtKB-SubCell"/>
</dbReference>
<dbReference type="Pfam" id="PF02706">
    <property type="entry name" value="Wzz"/>
    <property type="match status" value="1"/>
</dbReference>
<evidence type="ECO:0000259" key="10">
    <source>
        <dbReference type="Pfam" id="PF13807"/>
    </source>
</evidence>
<dbReference type="GO" id="GO:0004713">
    <property type="term" value="F:protein tyrosine kinase activity"/>
    <property type="evidence" value="ECO:0007669"/>
    <property type="project" value="TreeGrafter"/>
</dbReference>
<dbReference type="InterPro" id="IPR050445">
    <property type="entry name" value="Bact_polysacc_biosynth/exp"/>
</dbReference>
<feature type="coiled-coil region" evidence="7">
    <location>
        <begin position="170"/>
        <end position="197"/>
    </location>
</feature>
<dbReference type="Pfam" id="PF13807">
    <property type="entry name" value="GNVR"/>
    <property type="match status" value="1"/>
</dbReference>
<evidence type="ECO:0000256" key="6">
    <source>
        <dbReference type="ARBA" id="ARBA00023136"/>
    </source>
</evidence>
<dbReference type="EMBL" id="FNJQ01000027">
    <property type="protein sequence ID" value="SDP58795.1"/>
    <property type="molecule type" value="Genomic_DNA"/>
</dbReference>
<keyword evidence="3" id="KW-1003">Cell membrane</keyword>